<dbReference type="PRINTS" id="PR00463">
    <property type="entry name" value="EP450I"/>
</dbReference>
<evidence type="ECO:0000256" key="3">
    <source>
        <dbReference type="ARBA" id="ARBA00004174"/>
    </source>
</evidence>
<dbReference type="PANTHER" id="PTHR24300">
    <property type="entry name" value="CYTOCHROME P450 508A4-RELATED"/>
    <property type="match status" value="1"/>
</dbReference>
<comment type="function">
    <text evidence="2">May be involved in the metabolism of insect hormones and in the breakdown of synthetic insecticides.</text>
</comment>
<dbReference type="GO" id="GO:0020037">
    <property type="term" value="F:heme binding"/>
    <property type="evidence" value="ECO:0007669"/>
    <property type="project" value="InterPro"/>
</dbReference>
<evidence type="ECO:0000256" key="8">
    <source>
        <dbReference type="ARBA" id="ARBA00022824"/>
    </source>
</evidence>
<sequence length="351" mass="39672">METIVLEEFEQLAKEMERDMHSPMKVNQRFNVTVLNVLWRLVANKRLDHGDPEAQKRVTEVNDFVTVVGPSNPLIVAPSLRFIAPEWSGFSALKRHRDSSLAMFQGLMQEHRQTLDRAAPRDFIDRFLIEMESPDAAARSFTDESLSIICMDLFLAGMETTSTSLTWALLLLVMHPDVQTRVQQEIDAVLGVGADRRLPSYSDRANMPYTEATLQEVSRRATVLPRAVGHAALVDAPLGGYTVAKGSLVLMHLDAVHMDPSYWGDPDNFRPERFINADGTFRRDERVIPFGVGKRFCLGETLARMEMFMLFTCLLQRFRFSAAPGQKLSLESRVAAVQQPMEFLVNIEVRG</sequence>
<evidence type="ECO:0000256" key="11">
    <source>
        <dbReference type="ARBA" id="ARBA00023004"/>
    </source>
</evidence>
<dbReference type="GO" id="GO:0005506">
    <property type="term" value="F:iron ion binding"/>
    <property type="evidence" value="ECO:0007669"/>
    <property type="project" value="InterPro"/>
</dbReference>
<evidence type="ECO:0000256" key="4">
    <source>
        <dbReference type="ARBA" id="ARBA00004406"/>
    </source>
</evidence>
<keyword evidence="10 15" id="KW-0560">Oxidoreductase</keyword>
<comment type="cofactor">
    <cofactor evidence="1 14">
        <name>heme</name>
        <dbReference type="ChEBI" id="CHEBI:30413"/>
    </cofactor>
</comment>
<dbReference type="PRINTS" id="PR00385">
    <property type="entry name" value="P450"/>
</dbReference>
<name>A0A6A4WDB6_AMPAM</name>
<keyword evidence="8" id="KW-0256">Endoplasmic reticulum</keyword>
<dbReference type="InterPro" id="IPR050182">
    <property type="entry name" value="Cytochrome_P450_fam2"/>
</dbReference>
<comment type="similarity">
    <text evidence="5 15">Belongs to the cytochrome P450 family.</text>
</comment>
<dbReference type="AlphaFoldDB" id="A0A6A4WDB6"/>
<dbReference type="GO" id="GO:0006805">
    <property type="term" value="P:xenobiotic metabolic process"/>
    <property type="evidence" value="ECO:0007669"/>
    <property type="project" value="TreeGrafter"/>
</dbReference>
<protein>
    <submittedName>
        <fullName evidence="16">Methyl farnesoate epoxidase</fullName>
    </submittedName>
</protein>
<keyword evidence="9" id="KW-0492">Microsome</keyword>
<evidence type="ECO:0000256" key="7">
    <source>
        <dbReference type="ARBA" id="ARBA00022723"/>
    </source>
</evidence>
<evidence type="ECO:0000256" key="14">
    <source>
        <dbReference type="PIRSR" id="PIRSR602401-1"/>
    </source>
</evidence>
<proteinExistence type="inferred from homology"/>
<keyword evidence="12 15" id="KW-0503">Monooxygenase</keyword>
<comment type="subcellular location">
    <subcellularLocation>
        <location evidence="4">Endoplasmic reticulum membrane</location>
        <topology evidence="4">Peripheral membrane protein</topology>
    </subcellularLocation>
    <subcellularLocation>
        <location evidence="3">Microsome membrane</location>
        <topology evidence="3">Peripheral membrane protein</topology>
    </subcellularLocation>
</comment>
<dbReference type="Proteomes" id="UP000440578">
    <property type="component" value="Unassembled WGS sequence"/>
</dbReference>
<dbReference type="InterPro" id="IPR036396">
    <property type="entry name" value="Cyt_P450_sf"/>
</dbReference>
<dbReference type="Pfam" id="PF00067">
    <property type="entry name" value="p450"/>
    <property type="match status" value="1"/>
</dbReference>
<dbReference type="EMBL" id="VIIS01001142">
    <property type="protein sequence ID" value="KAF0301640.1"/>
    <property type="molecule type" value="Genomic_DNA"/>
</dbReference>
<evidence type="ECO:0000256" key="10">
    <source>
        <dbReference type="ARBA" id="ARBA00023002"/>
    </source>
</evidence>
<dbReference type="InterPro" id="IPR001128">
    <property type="entry name" value="Cyt_P450"/>
</dbReference>
<dbReference type="SUPFAM" id="SSF48264">
    <property type="entry name" value="Cytochrome P450"/>
    <property type="match status" value="1"/>
</dbReference>
<dbReference type="GO" id="GO:0006082">
    <property type="term" value="P:organic acid metabolic process"/>
    <property type="evidence" value="ECO:0007669"/>
    <property type="project" value="TreeGrafter"/>
</dbReference>
<dbReference type="GO" id="GO:0016712">
    <property type="term" value="F:oxidoreductase activity, acting on paired donors, with incorporation or reduction of molecular oxygen, reduced flavin or flavoprotein as one donor, and incorporation of one atom of oxygen"/>
    <property type="evidence" value="ECO:0007669"/>
    <property type="project" value="TreeGrafter"/>
</dbReference>
<evidence type="ECO:0000256" key="5">
    <source>
        <dbReference type="ARBA" id="ARBA00010617"/>
    </source>
</evidence>
<evidence type="ECO:0000256" key="13">
    <source>
        <dbReference type="ARBA" id="ARBA00023136"/>
    </source>
</evidence>
<evidence type="ECO:0000256" key="15">
    <source>
        <dbReference type="RuleBase" id="RU000461"/>
    </source>
</evidence>
<dbReference type="FunFam" id="1.10.630.10:FF:000238">
    <property type="entry name" value="Cytochrome P450 2A6"/>
    <property type="match status" value="1"/>
</dbReference>
<dbReference type="InterPro" id="IPR017972">
    <property type="entry name" value="Cyt_P450_CS"/>
</dbReference>
<dbReference type="GO" id="GO:0005789">
    <property type="term" value="C:endoplasmic reticulum membrane"/>
    <property type="evidence" value="ECO:0007669"/>
    <property type="project" value="UniProtKB-SubCell"/>
</dbReference>
<reference evidence="16 17" key="1">
    <citation type="submission" date="2019-07" db="EMBL/GenBank/DDBJ databases">
        <title>Draft genome assembly of a fouling barnacle, Amphibalanus amphitrite (Darwin, 1854): The first reference genome for Thecostraca.</title>
        <authorList>
            <person name="Kim W."/>
        </authorList>
    </citation>
    <scope>NUCLEOTIDE SEQUENCE [LARGE SCALE GENOMIC DNA]</scope>
    <source>
        <strain evidence="16">SNU_AA5</strain>
        <tissue evidence="16">Soma without cirri and trophi</tissue>
    </source>
</reference>
<organism evidence="16 17">
    <name type="scientific">Amphibalanus amphitrite</name>
    <name type="common">Striped barnacle</name>
    <name type="synonym">Balanus amphitrite</name>
    <dbReference type="NCBI Taxonomy" id="1232801"/>
    <lineage>
        <taxon>Eukaryota</taxon>
        <taxon>Metazoa</taxon>
        <taxon>Ecdysozoa</taxon>
        <taxon>Arthropoda</taxon>
        <taxon>Crustacea</taxon>
        <taxon>Multicrustacea</taxon>
        <taxon>Cirripedia</taxon>
        <taxon>Thoracica</taxon>
        <taxon>Thoracicalcarea</taxon>
        <taxon>Balanomorpha</taxon>
        <taxon>Balanoidea</taxon>
        <taxon>Balanidae</taxon>
        <taxon>Amphibalaninae</taxon>
        <taxon>Amphibalanus</taxon>
    </lineage>
</organism>
<dbReference type="OrthoDB" id="1055148at2759"/>
<keyword evidence="11 14" id="KW-0408">Iron</keyword>
<keyword evidence="17" id="KW-1185">Reference proteome</keyword>
<keyword evidence="13" id="KW-0472">Membrane</keyword>
<dbReference type="PANTHER" id="PTHR24300:SF397">
    <property type="entry name" value="CYTOCHROME P450 2U1"/>
    <property type="match status" value="1"/>
</dbReference>
<evidence type="ECO:0000256" key="6">
    <source>
        <dbReference type="ARBA" id="ARBA00022617"/>
    </source>
</evidence>
<dbReference type="Gene3D" id="1.10.630.10">
    <property type="entry name" value="Cytochrome P450"/>
    <property type="match status" value="1"/>
</dbReference>
<evidence type="ECO:0000256" key="12">
    <source>
        <dbReference type="ARBA" id="ARBA00023033"/>
    </source>
</evidence>
<evidence type="ECO:0000313" key="17">
    <source>
        <dbReference type="Proteomes" id="UP000440578"/>
    </source>
</evidence>
<keyword evidence="7 14" id="KW-0479">Metal-binding</keyword>
<feature type="binding site" description="axial binding residue" evidence="14">
    <location>
        <position position="297"/>
    </location>
    <ligand>
        <name>heme</name>
        <dbReference type="ChEBI" id="CHEBI:30413"/>
    </ligand>
    <ligandPart>
        <name>Fe</name>
        <dbReference type="ChEBI" id="CHEBI:18248"/>
    </ligandPart>
</feature>
<evidence type="ECO:0000256" key="1">
    <source>
        <dbReference type="ARBA" id="ARBA00001971"/>
    </source>
</evidence>
<evidence type="ECO:0000256" key="9">
    <source>
        <dbReference type="ARBA" id="ARBA00022848"/>
    </source>
</evidence>
<gene>
    <name evidence="16" type="primary">CYP15A1_10</name>
    <name evidence="16" type="ORF">FJT64_026124</name>
</gene>
<dbReference type="GO" id="GO:0008395">
    <property type="term" value="F:steroid hydroxylase activity"/>
    <property type="evidence" value="ECO:0007669"/>
    <property type="project" value="TreeGrafter"/>
</dbReference>
<dbReference type="PROSITE" id="PS00086">
    <property type="entry name" value="CYTOCHROME_P450"/>
    <property type="match status" value="1"/>
</dbReference>
<accession>A0A6A4WDB6</accession>
<comment type="caution">
    <text evidence="16">The sequence shown here is derived from an EMBL/GenBank/DDBJ whole genome shotgun (WGS) entry which is preliminary data.</text>
</comment>
<keyword evidence="6 14" id="KW-0349">Heme</keyword>
<dbReference type="InterPro" id="IPR002401">
    <property type="entry name" value="Cyt_P450_E_grp-I"/>
</dbReference>
<evidence type="ECO:0000313" key="16">
    <source>
        <dbReference type="EMBL" id="KAF0301640.1"/>
    </source>
</evidence>
<evidence type="ECO:0000256" key="2">
    <source>
        <dbReference type="ARBA" id="ARBA00003690"/>
    </source>
</evidence>